<comment type="caution">
    <text evidence="2">The sequence shown here is derived from an EMBL/GenBank/DDBJ whole genome shotgun (WGS) entry which is preliminary data.</text>
</comment>
<dbReference type="EMBL" id="JAWZYT010002259">
    <property type="protein sequence ID" value="KAK4305615.1"/>
    <property type="molecule type" value="Genomic_DNA"/>
</dbReference>
<dbReference type="Proteomes" id="UP001292094">
    <property type="component" value="Unassembled WGS sequence"/>
</dbReference>
<feature type="region of interest" description="Disordered" evidence="1">
    <location>
        <begin position="54"/>
        <end position="108"/>
    </location>
</feature>
<protein>
    <submittedName>
        <fullName evidence="2">Uncharacterized protein</fullName>
    </submittedName>
</protein>
<feature type="compositionally biased region" description="Basic and acidic residues" evidence="1">
    <location>
        <begin position="72"/>
        <end position="83"/>
    </location>
</feature>
<dbReference type="AlphaFoldDB" id="A0AAE1U482"/>
<keyword evidence="3" id="KW-1185">Reference proteome</keyword>
<accession>A0AAE1U482</accession>
<evidence type="ECO:0000313" key="3">
    <source>
        <dbReference type="Proteomes" id="UP001292094"/>
    </source>
</evidence>
<evidence type="ECO:0000256" key="1">
    <source>
        <dbReference type="SAM" id="MobiDB-lite"/>
    </source>
</evidence>
<proteinExistence type="predicted"/>
<name>A0AAE1U482_9EUCA</name>
<feature type="compositionally biased region" description="Polar residues" evidence="1">
    <location>
        <begin position="93"/>
        <end position="108"/>
    </location>
</feature>
<sequence>MIQEEYQKTAGAMSAVGEKTSSLFGGIGAKFGQLKETPTFKSFEERVGGVYSAARQTRMGGSGSNSTQDFEEALKEAEGEKAALEAANGAGPVQTTTPSQDMTQPAAS</sequence>
<organism evidence="2 3">
    <name type="scientific">Petrolisthes manimaculis</name>
    <dbReference type="NCBI Taxonomy" id="1843537"/>
    <lineage>
        <taxon>Eukaryota</taxon>
        <taxon>Metazoa</taxon>
        <taxon>Ecdysozoa</taxon>
        <taxon>Arthropoda</taxon>
        <taxon>Crustacea</taxon>
        <taxon>Multicrustacea</taxon>
        <taxon>Malacostraca</taxon>
        <taxon>Eumalacostraca</taxon>
        <taxon>Eucarida</taxon>
        <taxon>Decapoda</taxon>
        <taxon>Pleocyemata</taxon>
        <taxon>Anomura</taxon>
        <taxon>Galatheoidea</taxon>
        <taxon>Porcellanidae</taxon>
        <taxon>Petrolisthes</taxon>
    </lineage>
</organism>
<reference evidence="2" key="1">
    <citation type="submission" date="2023-11" db="EMBL/GenBank/DDBJ databases">
        <title>Genome assemblies of two species of porcelain crab, Petrolisthes cinctipes and Petrolisthes manimaculis (Anomura: Porcellanidae).</title>
        <authorList>
            <person name="Angst P."/>
        </authorList>
    </citation>
    <scope>NUCLEOTIDE SEQUENCE</scope>
    <source>
        <strain evidence="2">PB745_02</strain>
        <tissue evidence="2">Gill</tissue>
    </source>
</reference>
<evidence type="ECO:0000313" key="2">
    <source>
        <dbReference type="EMBL" id="KAK4305615.1"/>
    </source>
</evidence>
<gene>
    <name evidence="2" type="ORF">Pmani_022498</name>
</gene>